<dbReference type="PANTHER" id="PTHR42879">
    <property type="entry name" value="3-OXOACYL-(ACYL-CARRIER-PROTEIN) REDUCTASE"/>
    <property type="match status" value="1"/>
</dbReference>
<dbReference type="GO" id="GO:0004316">
    <property type="term" value="F:3-oxoacyl-[acyl-carrier-protein] reductase (NADPH) activity"/>
    <property type="evidence" value="ECO:0007669"/>
    <property type="project" value="UniProtKB-EC"/>
</dbReference>
<protein>
    <submittedName>
        <fullName evidence="3">3-oxoacyl-[acyl-carrier-protein] reductase</fullName>
        <ecNumber evidence="3">1.1.1.100</ecNumber>
    </submittedName>
</protein>
<dbReference type="SUPFAM" id="SSF51735">
    <property type="entry name" value="NAD(P)-binding Rossmann-fold domains"/>
    <property type="match status" value="1"/>
</dbReference>
<evidence type="ECO:0000256" key="1">
    <source>
        <dbReference type="ARBA" id="ARBA00006484"/>
    </source>
</evidence>
<keyword evidence="3" id="KW-0560">Oxidoreductase</keyword>
<keyword evidence="4" id="KW-1185">Reference proteome</keyword>
<evidence type="ECO:0000256" key="2">
    <source>
        <dbReference type="RuleBase" id="RU000363"/>
    </source>
</evidence>
<dbReference type="InterPro" id="IPR036291">
    <property type="entry name" value="NAD(P)-bd_dom_sf"/>
</dbReference>
<reference evidence="3 4" key="1">
    <citation type="journal article" date="2009" name="Appl. Environ. Microbiol.">
        <title>Community genomic and proteomic analyses of chemoautotrophic iron-oxidizing "Leptospirillum rubarum" (Group II) and "Leptospirillum ferrodiazotrophum" (Group III) bacteria in acid mine drainage biofilms.</title>
        <authorList>
            <person name="Goltsman D.S."/>
            <person name="Denef V.J."/>
            <person name="Singer S.W."/>
            <person name="VerBerkmoes N.C."/>
            <person name="Lefsrud M."/>
            <person name="Mueller R.S."/>
            <person name="Dick G.J."/>
            <person name="Sun C.L."/>
            <person name="Wheeler K.E."/>
            <person name="Zemla A."/>
            <person name="Baker B.J."/>
            <person name="Hauser L."/>
            <person name="Land M."/>
            <person name="Shah M.B."/>
            <person name="Thelen M.P."/>
            <person name="Hettich R.L."/>
            <person name="Banfield J.F."/>
        </authorList>
    </citation>
    <scope>NUCLEOTIDE SEQUENCE [LARGE SCALE GENOMIC DNA]</scope>
</reference>
<dbReference type="Gene3D" id="3.40.50.720">
    <property type="entry name" value="NAD(P)-binding Rossmann-like Domain"/>
    <property type="match status" value="1"/>
</dbReference>
<evidence type="ECO:0000313" key="4">
    <source>
        <dbReference type="Proteomes" id="UP000009374"/>
    </source>
</evidence>
<sequence>MEHPTALVTGATSGIGLSVARGLLEKGYFVLMTGRNEEALDQEKSRARSRGRSIETLVCDLSRQKDVETLIEVTRAAFQDKVDILVNNAGIATFASIEETTPEEFDHIISVNLRSPYLLSRAILPLMKAQKEGLIVNISSVAGIDAWSGTSLYSMTKFALRGLTGSLLAEGAPFGVKAVAICPGYVATPLVAGAPVRLEEMIQPEDILKTILYLKDLSPAAVTGDIVMKRLGGL</sequence>
<accession>C6HVH2</accession>
<dbReference type="AlphaFoldDB" id="C6HVH2"/>
<dbReference type="PRINTS" id="PR00081">
    <property type="entry name" value="GDHRDH"/>
</dbReference>
<dbReference type="FunFam" id="3.40.50.720:FF:000084">
    <property type="entry name" value="Short-chain dehydrogenase reductase"/>
    <property type="match status" value="1"/>
</dbReference>
<evidence type="ECO:0000313" key="3">
    <source>
        <dbReference type="EMBL" id="EES53390.1"/>
    </source>
</evidence>
<dbReference type="Proteomes" id="UP000009374">
    <property type="component" value="Unassembled WGS sequence"/>
</dbReference>
<organism evidence="3 4">
    <name type="scientific">Leptospirillum ferrodiazotrophum</name>
    <dbReference type="NCBI Taxonomy" id="412449"/>
    <lineage>
        <taxon>Bacteria</taxon>
        <taxon>Pseudomonadati</taxon>
        <taxon>Nitrospirota</taxon>
        <taxon>Nitrospiria</taxon>
        <taxon>Nitrospirales</taxon>
        <taxon>Nitrospiraceae</taxon>
        <taxon>Leptospirillum</taxon>
    </lineage>
</organism>
<dbReference type="InterPro" id="IPR002347">
    <property type="entry name" value="SDR_fam"/>
</dbReference>
<dbReference type="PRINTS" id="PR00080">
    <property type="entry name" value="SDRFAMILY"/>
</dbReference>
<dbReference type="Pfam" id="PF00106">
    <property type="entry name" value="adh_short"/>
    <property type="match status" value="1"/>
</dbReference>
<gene>
    <name evidence="3" type="ORF">UBAL3_79160018</name>
</gene>
<dbReference type="InterPro" id="IPR050259">
    <property type="entry name" value="SDR"/>
</dbReference>
<dbReference type="CDD" id="cd05233">
    <property type="entry name" value="SDR_c"/>
    <property type="match status" value="1"/>
</dbReference>
<name>C6HVH2_9BACT</name>
<dbReference type="EMBL" id="GG693863">
    <property type="protein sequence ID" value="EES53390.1"/>
    <property type="molecule type" value="Genomic_DNA"/>
</dbReference>
<dbReference type="PANTHER" id="PTHR42879:SF2">
    <property type="entry name" value="3-OXOACYL-[ACYL-CARRIER-PROTEIN] REDUCTASE FABG"/>
    <property type="match status" value="1"/>
</dbReference>
<comment type="similarity">
    <text evidence="1 2">Belongs to the short-chain dehydrogenases/reductases (SDR) family.</text>
</comment>
<dbReference type="EC" id="1.1.1.100" evidence="3"/>
<proteinExistence type="inferred from homology"/>